<proteinExistence type="predicted"/>
<accession>A0A0A9CG34</accession>
<evidence type="ECO:0000313" key="1">
    <source>
        <dbReference type="EMBL" id="JAD75264.1"/>
    </source>
</evidence>
<reference evidence="1" key="2">
    <citation type="journal article" date="2015" name="Data Brief">
        <title>Shoot transcriptome of the giant reed, Arundo donax.</title>
        <authorList>
            <person name="Barrero R.A."/>
            <person name="Guerrero F.D."/>
            <person name="Moolhuijzen P."/>
            <person name="Goolsby J.A."/>
            <person name="Tidwell J."/>
            <person name="Bellgard S.E."/>
            <person name="Bellgard M.I."/>
        </authorList>
    </citation>
    <scope>NUCLEOTIDE SEQUENCE</scope>
    <source>
        <tissue evidence="1">Shoot tissue taken approximately 20 cm above the soil surface</tissue>
    </source>
</reference>
<sequence length="84" mass="8110">MCASSCSSAVLLRRSRSFSSISTAAVAARPASLPPVSAAGDGVGPPRARSRVATGAAACASRQCGCGNATPMPCAATSPSSPTN</sequence>
<dbReference type="EMBL" id="GBRH01222631">
    <property type="protein sequence ID" value="JAD75264.1"/>
    <property type="molecule type" value="Transcribed_RNA"/>
</dbReference>
<name>A0A0A9CG34_ARUDO</name>
<protein>
    <submittedName>
        <fullName evidence="1">Uncharacterized protein</fullName>
    </submittedName>
</protein>
<reference evidence="1" key="1">
    <citation type="submission" date="2014-09" db="EMBL/GenBank/DDBJ databases">
        <authorList>
            <person name="Magalhaes I.L.F."/>
            <person name="Oliveira U."/>
            <person name="Santos F.R."/>
            <person name="Vidigal T.H.D.A."/>
            <person name="Brescovit A.D."/>
            <person name="Santos A.J."/>
        </authorList>
    </citation>
    <scope>NUCLEOTIDE SEQUENCE</scope>
    <source>
        <tissue evidence="1">Shoot tissue taken approximately 20 cm above the soil surface</tissue>
    </source>
</reference>
<organism evidence="1">
    <name type="scientific">Arundo donax</name>
    <name type="common">Giant reed</name>
    <name type="synonym">Donax arundinaceus</name>
    <dbReference type="NCBI Taxonomy" id="35708"/>
    <lineage>
        <taxon>Eukaryota</taxon>
        <taxon>Viridiplantae</taxon>
        <taxon>Streptophyta</taxon>
        <taxon>Embryophyta</taxon>
        <taxon>Tracheophyta</taxon>
        <taxon>Spermatophyta</taxon>
        <taxon>Magnoliopsida</taxon>
        <taxon>Liliopsida</taxon>
        <taxon>Poales</taxon>
        <taxon>Poaceae</taxon>
        <taxon>PACMAD clade</taxon>
        <taxon>Arundinoideae</taxon>
        <taxon>Arundineae</taxon>
        <taxon>Arundo</taxon>
    </lineage>
</organism>
<dbReference type="AlphaFoldDB" id="A0A0A9CG34"/>